<evidence type="ECO:0000259" key="10">
    <source>
        <dbReference type="Pfam" id="PF02811"/>
    </source>
</evidence>
<evidence type="ECO:0000259" key="12">
    <source>
        <dbReference type="Pfam" id="PF14579"/>
    </source>
</evidence>
<dbReference type="NCBIfam" id="TIGR00594">
    <property type="entry name" value="polc"/>
    <property type="match status" value="1"/>
</dbReference>
<evidence type="ECO:0000313" key="15">
    <source>
        <dbReference type="Proteomes" id="UP000027982"/>
    </source>
</evidence>
<dbReference type="InterPro" id="IPR004013">
    <property type="entry name" value="PHP_dom"/>
</dbReference>
<sequence length="1164" mass="131399">MSSAGDEVRLARWREAGDWWACAPQLEVCRYLDGQGIRREKIETLPPLMTVDRAETPPRILKLRDEKIARACGYKDPVVAPHVESGGSDSYAALHVLSGYAFGRGGMLAAEICSFPEAWEYQAILLADPFSLMGAREFRRYAAQAEIKPLIGATVEMPEGGELVLVARSKRGYRSLSRLITECHLGEPRLYPLCTWERLERHTEDLLCLTGGDAGVLNRLMVRRDEEGARIMLDHLIGLYGRENVFIQIERSYLPWEIATNERMLELAEYARVTPVAGGPITHHRPENFPAQDVLVCIDTLCTIEEVVGRKPLREEGQPQIPHSPRRALNAERYLRTRSEMRELFRDRPDLLENTLRVAERCDSNVLPGRTNLPKYCENEAELLRYETYEGARHFCKVIDSDVTDRLEMELDRIIRNGFASHFLIAWDMCRWATDQGIVLSGRGSVIDSLVAYCLGFSRINALEHDLHFDRFLPEGATKRPDIDIDFEARRREDVRGYLTTKYGPAHVATVAAFGAYGSRGIIREVGKVMGVPPESLSLLAKRLHGGVTPERLEEALDARPELRNSNIPRERFHWVFRLAEDLMDIPRNARAHSSGVVICEDPIADIVPMMHSGVDGVPIIQWDKRSAKDCFDKFDVLCLRGNDVLSDTQARVRDQVPDFDIRDVSLEDEDVYRAFRAGNLIGIPQSASPAMRQAHIRVRTENLKDAGVVQAAIRPGVGGAVKINEYIARRRGQHYGVLDPLFDDILGSTYGIVVFQEQVDQLLQEFGGYSAAEAEEAREGIYKRKKEEFAQQIRQQVFDRIVARGHSEEIAQEVFQYVAQFEGYGFAQGHALAFADISVRCVWCQQNFPAEYFAALLNAQPAGYYGPATIANEARIREIEILRPDVNRSAINFTPEDLLSEDDPRMLIPHGGIRVGLRQVGGVQEATRERIIAARHDGAFASFFDFVARVRPDRDELERLILCGAFEGLTENRRTLLWAIPRALEYAAMVSSMDGALPLRLQEPPFPEDVEDFSIAERAIQDRRVLDLDIRHHLVAFERARIKEKGGITSAEASRLTPGTKAFVVGNPIRLRFPPTSSGKRVMFFDLEDESGLLNVTCFDDVYQRDGHQVICNPYITLRGEAQDRDGHIAFLAHRIYPYTPCLREIQVTDDPLPIVVSDFLVG</sequence>
<dbReference type="Gene3D" id="3.20.20.140">
    <property type="entry name" value="Metal-dependent hydrolases"/>
    <property type="match status" value="1"/>
</dbReference>
<dbReference type="InterPro" id="IPR011708">
    <property type="entry name" value="DNA_pol3_alpha_NTPase_dom"/>
</dbReference>
<dbReference type="CDD" id="cd04485">
    <property type="entry name" value="DnaE_OBF"/>
    <property type="match status" value="1"/>
</dbReference>
<dbReference type="Gene3D" id="1.10.10.1600">
    <property type="entry name" value="Bacterial DNA polymerase III alpha subunit, thumb domain"/>
    <property type="match status" value="1"/>
</dbReference>
<evidence type="ECO:0000256" key="1">
    <source>
        <dbReference type="ARBA" id="ARBA00012417"/>
    </source>
</evidence>
<dbReference type="GO" id="GO:0003887">
    <property type="term" value="F:DNA-directed DNA polymerase activity"/>
    <property type="evidence" value="ECO:0007669"/>
    <property type="project" value="UniProtKB-KW"/>
</dbReference>
<dbReference type="STRING" id="661478.OP10G_0978"/>
<dbReference type="AlphaFoldDB" id="A0A068NLI7"/>
<dbReference type="RefSeq" id="WP_025227011.1">
    <property type="nucleotide sequence ID" value="NZ_CP007139.1"/>
</dbReference>
<evidence type="ECO:0000256" key="4">
    <source>
        <dbReference type="ARBA" id="ARBA00022695"/>
    </source>
</evidence>
<dbReference type="Gene3D" id="1.10.150.870">
    <property type="match status" value="1"/>
</dbReference>
<feature type="domain" description="DNA polymerase III alpha subunit finger" evidence="13">
    <location>
        <begin position="645"/>
        <end position="804"/>
    </location>
</feature>
<dbReference type="Pfam" id="PF07733">
    <property type="entry name" value="DNA_pol3_alpha"/>
    <property type="match status" value="1"/>
</dbReference>
<dbReference type="eggNOG" id="COG0587">
    <property type="taxonomic scope" value="Bacteria"/>
</dbReference>
<keyword evidence="15" id="KW-1185">Reference proteome</keyword>
<dbReference type="KEGG" id="fgi:OP10G_0978"/>
<dbReference type="Proteomes" id="UP000027982">
    <property type="component" value="Chromosome"/>
</dbReference>
<evidence type="ECO:0000256" key="2">
    <source>
        <dbReference type="ARBA" id="ARBA00022490"/>
    </source>
</evidence>
<evidence type="ECO:0000259" key="13">
    <source>
        <dbReference type="Pfam" id="PF17657"/>
    </source>
</evidence>
<dbReference type="EC" id="2.7.7.7" evidence="1"/>
<proteinExistence type="predicted"/>
<dbReference type="Pfam" id="PF14579">
    <property type="entry name" value="HHH_6"/>
    <property type="match status" value="1"/>
</dbReference>
<keyword evidence="8" id="KW-0234">DNA repair</keyword>
<reference evidence="14 15" key="1">
    <citation type="journal article" date="2014" name="PLoS ONE">
        <title>The first complete genome sequence of the class fimbriimonadia in the phylum armatimonadetes.</title>
        <authorList>
            <person name="Hu Z.Y."/>
            <person name="Wang Y.Z."/>
            <person name="Im W.T."/>
            <person name="Wang S.Y."/>
            <person name="Zhao G.P."/>
            <person name="Zheng H.J."/>
            <person name="Quan Z.X."/>
        </authorList>
    </citation>
    <scope>NUCLEOTIDE SEQUENCE [LARGE SCALE GENOMIC DNA]</scope>
    <source>
        <strain evidence="14">Gsoil 348</strain>
    </source>
</reference>
<dbReference type="HOGENOM" id="CLU_001600_0_1_0"/>
<dbReference type="InterPro" id="IPR041931">
    <property type="entry name" value="DNA_pol3_alpha_thumb_dom"/>
</dbReference>
<feature type="domain" description="Bacterial DNA polymerase III alpha subunit NTPase" evidence="11">
    <location>
        <begin position="384"/>
        <end position="638"/>
    </location>
</feature>
<keyword evidence="2" id="KW-0963">Cytoplasm</keyword>
<evidence type="ECO:0000256" key="9">
    <source>
        <dbReference type="ARBA" id="ARBA00049244"/>
    </source>
</evidence>
<comment type="catalytic activity">
    <reaction evidence="9">
        <text>DNA(n) + a 2'-deoxyribonucleoside 5'-triphosphate = DNA(n+1) + diphosphate</text>
        <dbReference type="Rhea" id="RHEA:22508"/>
        <dbReference type="Rhea" id="RHEA-COMP:17339"/>
        <dbReference type="Rhea" id="RHEA-COMP:17340"/>
        <dbReference type="ChEBI" id="CHEBI:33019"/>
        <dbReference type="ChEBI" id="CHEBI:61560"/>
        <dbReference type="ChEBI" id="CHEBI:173112"/>
        <dbReference type="EC" id="2.7.7.7"/>
    </reaction>
</comment>
<feature type="domain" description="PHP" evidence="10">
    <location>
        <begin position="94"/>
        <end position="251"/>
    </location>
</feature>
<evidence type="ECO:0000256" key="5">
    <source>
        <dbReference type="ARBA" id="ARBA00022705"/>
    </source>
</evidence>
<dbReference type="PANTHER" id="PTHR32294">
    <property type="entry name" value="DNA POLYMERASE III SUBUNIT ALPHA"/>
    <property type="match status" value="1"/>
</dbReference>
<protein>
    <recommendedName>
        <fullName evidence="1">DNA-directed DNA polymerase</fullName>
        <ecNumber evidence="1">2.7.7.7</ecNumber>
    </recommendedName>
</protein>
<dbReference type="InterPro" id="IPR029460">
    <property type="entry name" value="DNAPol_HHH"/>
</dbReference>
<keyword evidence="6" id="KW-0227">DNA damage</keyword>
<dbReference type="EMBL" id="CP007139">
    <property type="protein sequence ID" value="AIE84346.1"/>
    <property type="molecule type" value="Genomic_DNA"/>
</dbReference>
<dbReference type="InterPro" id="IPR040982">
    <property type="entry name" value="DNA_pol3_finger"/>
</dbReference>
<dbReference type="PANTHER" id="PTHR32294:SF4">
    <property type="entry name" value="ERROR-PRONE DNA POLYMERASE"/>
    <property type="match status" value="1"/>
</dbReference>
<dbReference type="Pfam" id="PF17657">
    <property type="entry name" value="DNA_pol3_finger"/>
    <property type="match status" value="1"/>
</dbReference>
<dbReference type="Pfam" id="PF02811">
    <property type="entry name" value="PHP"/>
    <property type="match status" value="1"/>
</dbReference>
<dbReference type="GO" id="GO:0008408">
    <property type="term" value="F:3'-5' exonuclease activity"/>
    <property type="evidence" value="ECO:0007669"/>
    <property type="project" value="InterPro"/>
</dbReference>
<gene>
    <name evidence="14" type="ORF">OP10G_0978</name>
</gene>
<evidence type="ECO:0000256" key="6">
    <source>
        <dbReference type="ARBA" id="ARBA00022763"/>
    </source>
</evidence>
<evidence type="ECO:0000256" key="3">
    <source>
        <dbReference type="ARBA" id="ARBA00022679"/>
    </source>
</evidence>
<keyword evidence="5" id="KW-0235">DNA replication</keyword>
<dbReference type="InterPro" id="IPR004805">
    <property type="entry name" value="DnaE2/DnaE/PolC"/>
</dbReference>
<evidence type="ECO:0000256" key="8">
    <source>
        <dbReference type="ARBA" id="ARBA00023204"/>
    </source>
</evidence>
<dbReference type="GO" id="GO:0006281">
    <property type="term" value="P:DNA repair"/>
    <property type="evidence" value="ECO:0007669"/>
    <property type="project" value="UniProtKB-KW"/>
</dbReference>
<feature type="domain" description="DNA polymerase helix-hairpin-helix motif" evidence="12">
    <location>
        <begin position="880"/>
        <end position="977"/>
    </location>
</feature>
<dbReference type="GO" id="GO:0006260">
    <property type="term" value="P:DNA replication"/>
    <property type="evidence" value="ECO:0007669"/>
    <property type="project" value="UniProtKB-KW"/>
</dbReference>
<dbReference type="OrthoDB" id="9803237at2"/>
<organism evidence="14 15">
    <name type="scientific">Fimbriimonas ginsengisoli Gsoil 348</name>
    <dbReference type="NCBI Taxonomy" id="661478"/>
    <lineage>
        <taxon>Bacteria</taxon>
        <taxon>Bacillati</taxon>
        <taxon>Armatimonadota</taxon>
        <taxon>Fimbriimonadia</taxon>
        <taxon>Fimbriimonadales</taxon>
        <taxon>Fimbriimonadaceae</taxon>
        <taxon>Fimbriimonas</taxon>
    </lineage>
</organism>
<keyword evidence="7" id="KW-0239">DNA-directed DNA polymerase</keyword>
<accession>A0A068NLI7</accession>
<keyword evidence="3" id="KW-0808">Transferase</keyword>
<evidence type="ECO:0000313" key="14">
    <source>
        <dbReference type="EMBL" id="AIE84346.1"/>
    </source>
</evidence>
<evidence type="ECO:0000256" key="7">
    <source>
        <dbReference type="ARBA" id="ARBA00022932"/>
    </source>
</evidence>
<name>A0A068NLI7_FIMGI</name>
<evidence type="ECO:0000259" key="11">
    <source>
        <dbReference type="Pfam" id="PF07733"/>
    </source>
</evidence>
<keyword evidence="4" id="KW-0548">Nucleotidyltransferase</keyword>